<keyword evidence="3 5" id="KW-1133">Transmembrane helix</keyword>
<dbReference type="InterPro" id="IPR017452">
    <property type="entry name" value="GPCR_Rhodpsn_7TM"/>
</dbReference>
<feature type="transmembrane region" description="Helical" evidence="5">
    <location>
        <begin position="108"/>
        <end position="137"/>
    </location>
</feature>
<dbReference type="InterPro" id="IPR053219">
    <property type="entry name" value="GPCR_Dmsr-1"/>
</dbReference>
<evidence type="ECO:0000256" key="2">
    <source>
        <dbReference type="ARBA" id="ARBA00022692"/>
    </source>
</evidence>
<feature type="transmembrane region" description="Helical" evidence="5">
    <location>
        <begin position="396"/>
        <end position="420"/>
    </location>
</feature>
<feature type="domain" description="G-protein coupled receptors family 1 profile" evidence="6">
    <location>
        <begin position="391"/>
        <end position="451"/>
    </location>
</feature>
<evidence type="ECO:0000256" key="1">
    <source>
        <dbReference type="ARBA" id="ARBA00004370"/>
    </source>
</evidence>
<evidence type="ECO:0000256" key="5">
    <source>
        <dbReference type="SAM" id="Phobius"/>
    </source>
</evidence>
<protein>
    <recommendedName>
        <fullName evidence="6">G-protein coupled receptors family 1 profile domain-containing protein</fullName>
    </recommendedName>
</protein>
<dbReference type="SUPFAM" id="SSF81321">
    <property type="entry name" value="Family A G protein-coupled receptor-like"/>
    <property type="match status" value="2"/>
</dbReference>
<dbReference type="OrthoDB" id="5864054at2759"/>
<dbReference type="GO" id="GO:0008188">
    <property type="term" value="F:neuropeptide receptor activity"/>
    <property type="evidence" value="ECO:0007669"/>
    <property type="project" value="EnsemblMetazoa"/>
</dbReference>
<feature type="transmembrane region" description="Helical" evidence="5">
    <location>
        <begin position="319"/>
        <end position="343"/>
    </location>
</feature>
<dbReference type="RefSeq" id="XP_020304839.1">
    <property type="nucleotide sequence ID" value="XM_020451381.1"/>
</dbReference>
<dbReference type="PANTHER" id="PTHR46273:SF14">
    <property type="entry name" value="G-PROTEIN COUPLED RECEPTOR DMSR-1"/>
    <property type="match status" value="1"/>
</dbReference>
<dbReference type="PANTHER" id="PTHR46273">
    <property type="entry name" value="MYOSUPPRESSIN RECEPTOR 1, ISOFORM B-RELATED"/>
    <property type="match status" value="1"/>
</dbReference>
<dbReference type="PROSITE" id="PS50262">
    <property type="entry name" value="G_PROTEIN_RECEP_F1_2"/>
    <property type="match status" value="2"/>
</dbReference>
<dbReference type="GO" id="GO:0032809">
    <property type="term" value="C:neuronal cell body membrane"/>
    <property type="evidence" value="ECO:0007669"/>
    <property type="project" value="EnsemblMetazoa"/>
</dbReference>
<dbReference type="OMA" id="KLSYGWA"/>
<dbReference type="InParanoid" id="A0A1S0UGD2"/>
<feature type="transmembrane region" description="Helical" evidence="5">
    <location>
        <begin position="222"/>
        <end position="247"/>
    </location>
</feature>
<accession>A0A1S0UGD2</accession>
<feature type="domain" description="G-protein coupled receptors family 1 profile" evidence="6">
    <location>
        <begin position="50"/>
        <end position="374"/>
    </location>
</feature>
<feature type="transmembrane region" description="Helical" evidence="5">
    <location>
        <begin position="158"/>
        <end position="178"/>
    </location>
</feature>
<dbReference type="GeneID" id="9949899"/>
<name>A0A1S0UGD2_LOALO</name>
<dbReference type="Gene3D" id="1.20.1070.10">
    <property type="entry name" value="Rhodopsin 7-helix transmembrane proteins"/>
    <property type="match status" value="2"/>
</dbReference>
<comment type="subcellular location">
    <subcellularLocation>
        <location evidence="1">Membrane</location>
    </subcellularLocation>
</comment>
<gene>
    <name evidence="7" type="ORF">LOAG_18717</name>
</gene>
<organism evidence="7">
    <name type="scientific">Loa loa</name>
    <name type="common">Eye worm</name>
    <name type="synonym">Filaria loa</name>
    <dbReference type="NCBI Taxonomy" id="7209"/>
    <lineage>
        <taxon>Eukaryota</taxon>
        <taxon>Metazoa</taxon>
        <taxon>Ecdysozoa</taxon>
        <taxon>Nematoda</taxon>
        <taxon>Chromadorea</taxon>
        <taxon>Rhabditida</taxon>
        <taxon>Spirurina</taxon>
        <taxon>Spiruromorpha</taxon>
        <taxon>Filarioidea</taxon>
        <taxon>Onchocercidae</taxon>
        <taxon>Loa</taxon>
    </lineage>
</organism>
<dbReference type="EMBL" id="JH712528">
    <property type="protein sequence ID" value="EJD73894.1"/>
    <property type="molecule type" value="Genomic_DNA"/>
</dbReference>
<dbReference type="CDD" id="cd14978">
    <property type="entry name" value="7tmA_FMRFamide_R-like"/>
    <property type="match status" value="1"/>
</dbReference>
<dbReference type="GO" id="GO:1900034">
    <property type="term" value="P:regulation of cellular response to heat"/>
    <property type="evidence" value="ECO:0007669"/>
    <property type="project" value="EnsemblMetazoa"/>
</dbReference>
<dbReference type="GO" id="GO:0045187">
    <property type="term" value="P:regulation of circadian sleep/wake cycle, sleep"/>
    <property type="evidence" value="ECO:0007669"/>
    <property type="project" value="EnsemblMetazoa"/>
</dbReference>
<dbReference type="PRINTS" id="PR00237">
    <property type="entry name" value="GPCRRHODOPSN"/>
</dbReference>
<evidence type="ECO:0000256" key="3">
    <source>
        <dbReference type="ARBA" id="ARBA00022989"/>
    </source>
</evidence>
<keyword evidence="4 5" id="KW-0472">Membrane</keyword>
<proteinExistence type="predicted"/>
<dbReference type="InterPro" id="IPR019427">
    <property type="entry name" value="7TM_GPCR_serpentine_rcpt_Srw"/>
</dbReference>
<dbReference type="KEGG" id="loa:LOAG_18717"/>
<keyword evidence="2 5" id="KW-0812">Transmembrane</keyword>
<sequence>MMNTLERCQTVIIELPENSIVYDWFYAIHTFYSPIHTYLSIVLCILGAMCNFCNIVVLTRKQMRTPVNMTLTAMACCDTVVLFSNLIYTTHHTFATFANCHPKQWSYGWAIFLVCHAHLSLIGHSSSIWLSVMLALIRYMTLRSRRKVNVMQIHLRHSYMAIAFVVLFVTLMNTPNFLAYKIIEMRLSETCNITDIGNRDAFAYIPGVSDLALEAHCLIFRMAFWISGTIFKMIPCLLLSSLVWLLMKILTRVQQNRVKLLHHSTYYYNQKYVGKKKYCGKEKIPLIRIYQQLIVVPRMINFRINTSVVYRTDRTTRMLLTILCVFLITELPQGIMMVLSGILPEAFRRHIYNSLGDLLDLLSLCNACTTFVIYCSMSEQINTSVVYRTDRTTRMLLTILCVFLITELPQGIMMVLSGILPEAFRRHIYNSLGDLLDLLSLCNACTTFVIYCSMSEQFRNEFKQVFLPNSLFGYKLTRKLQWNHKESSSSTHSSNGRNSKNIFELPANILNRNTKDVCPMVTATSELLMESSLT</sequence>
<dbReference type="AlphaFoldDB" id="A0A1S0UGD2"/>
<evidence type="ECO:0000256" key="4">
    <source>
        <dbReference type="ARBA" id="ARBA00023136"/>
    </source>
</evidence>
<evidence type="ECO:0000259" key="6">
    <source>
        <dbReference type="PROSITE" id="PS50262"/>
    </source>
</evidence>
<dbReference type="InterPro" id="IPR000276">
    <property type="entry name" value="GPCR_Rhodpsn"/>
</dbReference>
<evidence type="ECO:0000313" key="7">
    <source>
        <dbReference type="EMBL" id="EJD73894.1"/>
    </source>
</evidence>
<reference evidence="7" key="1">
    <citation type="submission" date="2012-04" db="EMBL/GenBank/DDBJ databases">
        <title>The Genome Sequence of Loa loa.</title>
        <authorList>
            <consortium name="The Broad Institute Genome Sequencing Platform"/>
            <consortium name="Broad Institute Genome Sequencing Center for Infectious Disease"/>
            <person name="Nutman T.B."/>
            <person name="Fink D.L."/>
            <person name="Russ C."/>
            <person name="Young S."/>
            <person name="Zeng Q."/>
            <person name="Gargeya S."/>
            <person name="Alvarado L."/>
            <person name="Berlin A."/>
            <person name="Chapman S.B."/>
            <person name="Chen Z."/>
            <person name="Freedman E."/>
            <person name="Gellesch M."/>
            <person name="Goldberg J."/>
            <person name="Griggs A."/>
            <person name="Gujja S."/>
            <person name="Heilman E.R."/>
            <person name="Heiman D."/>
            <person name="Howarth C."/>
            <person name="Mehta T."/>
            <person name="Neiman D."/>
            <person name="Pearson M."/>
            <person name="Roberts A."/>
            <person name="Saif S."/>
            <person name="Shea T."/>
            <person name="Shenoy N."/>
            <person name="Sisk P."/>
            <person name="Stolte C."/>
            <person name="Sykes S."/>
            <person name="White J."/>
            <person name="Yandava C."/>
            <person name="Haas B."/>
            <person name="Henn M.R."/>
            <person name="Nusbaum C."/>
            <person name="Birren B."/>
        </authorList>
    </citation>
    <scope>NUCLEOTIDE SEQUENCE [LARGE SCALE GENOMIC DNA]</scope>
</reference>
<feature type="transmembrane region" description="Helical" evidence="5">
    <location>
        <begin position="69"/>
        <end position="88"/>
    </location>
</feature>
<dbReference type="Pfam" id="PF10324">
    <property type="entry name" value="7TM_GPCR_Srw"/>
    <property type="match status" value="3"/>
</dbReference>
<feature type="transmembrane region" description="Helical" evidence="5">
    <location>
        <begin position="35"/>
        <end position="57"/>
    </location>
</feature>
<feature type="transmembrane region" description="Helical" evidence="5">
    <location>
        <begin position="355"/>
        <end position="375"/>
    </location>
</feature>
<dbReference type="CTD" id="9949899"/>